<accession>A0ABQ9IZI6</accession>
<evidence type="ECO:0000313" key="1">
    <source>
        <dbReference type="EMBL" id="KAJ8969749.1"/>
    </source>
</evidence>
<keyword evidence="2" id="KW-1185">Reference proteome</keyword>
<name>A0ABQ9IZI6_9CUCU</name>
<dbReference type="Proteomes" id="UP001162164">
    <property type="component" value="Unassembled WGS sequence"/>
</dbReference>
<dbReference type="EMBL" id="JAPWTJ010001731">
    <property type="protein sequence ID" value="KAJ8969749.1"/>
    <property type="molecule type" value="Genomic_DNA"/>
</dbReference>
<protein>
    <submittedName>
        <fullName evidence="1">Uncharacterized protein</fullName>
    </submittedName>
</protein>
<evidence type="ECO:0000313" key="2">
    <source>
        <dbReference type="Proteomes" id="UP001162164"/>
    </source>
</evidence>
<reference evidence="1" key="1">
    <citation type="journal article" date="2023" name="Insect Mol. Biol.">
        <title>Genome sequencing provides insights into the evolution of gene families encoding plant cell wall-degrading enzymes in longhorned beetles.</title>
        <authorList>
            <person name="Shin N.R."/>
            <person name="Okamura Y."/>
            <person name="Kirsch R."/>
            <person name="Pauchet Y."/>
        </authorList>
    </citation>
    <scope>NUCLEOTIDE SEQUENCE</scope>
    <source>
        <strain evidence="1">MMC_N1</strain>
    </source>
</reference>
<comment type="caution">
    <text evidence="1">The sequence shown here is derived from an EMBL/GenBank/DDBJ whole genome shotgun (WGS) entry which is preliminary data.</text>
</comment>
<sequence length="140" mass="16259">MAERTLILTQTKVLVEKKIQDLVKSLFTRDSKKKKEKQADMVREESLRARYVEYKGKDTTDNRYQKNGINELRRGILEPVARPLTIWLWKASRGETNRPGAELEPTQPSYGHFRRLSESKAYTKVTVEKQLLPGLMPLQA</sequence>
<proteinExistence type="predicted"/>
<organism evidence="1 2">
    <name type="scientific">Molorchus minor</name>
    <dbReference type="NCBI Taxonomy" id="1323400"/>
    <lineage>
        <taxon>Eukaryota</taxon>
        <taxon>Metazoa</taxon>
        <taxon>Ecdysozoa</taxon>
        <taxon>Arthropoda</taxon>
        <taxon>Hexapoda</taxon>
        <taxon>Insecta</taxon>
        <taxon>Pterygota</taxon>
        <taxon>Neoptera</taxon>
        <taxon>Endopterygota</taxon>
        <taxon>Coleoptera</taxon>
        <taxon>Polyphaga</taxon>
        <taxon>Cucujiformia</taxon>
        <taxon>Chrysomeloidea</taxon>
        <taxon>Cerambycidae</taxon>
        <taxon>Lamiinae</taxon>
        <taxon>Monochamini</taxon>
        <taxon>Molorchus</taxon>
    </lineage>
</organism>
<gene>
    <name evidence="1" type="ORF">NQ317_000562</name>
</gene>